<name>A0A1T0CD32_9GAMM</name>
<dbReference type="Pfam" id="PF03695">
    <property type="entry name" value="UPF0149"/>
    <property type="match status" value="1"/>
</dbReference>
<reference evidence="1 2" key="1">
    <citation type="submission" date="2017-02" db="EMBL/GenBank/DDBJ databases">
        <title>Draft genome sequence of Moraxella lincolnii CCUG 9405T type strain.</title>
        <authorList>
            <person name="Salva-Serra F."/>
            <person name="Engstrom-Jakobsson H."/>
            <person name="Thorell K."/>
            <person name="Jaen-Luchoro D."/>
            <person name="Gonzales-Siles L."/>
            <person name="Karlsson R."/>
            <person name="Yazdan S."/>
            <person name="Boulund F."/>
            <person name="Johnning A."/>
            <person name="Engstrand L."/>
            <person name="Kristiansson E."/>
            <person name="Moore E."/>
        </authorList>
    </citation>
    <scope>NUCLEOTIDE SEQUENCE [LARGE SCALE GENOMIC DNA]</scope>
    <source>
        <strain evidence="1 2">CCUG 9405</strain>
    </source>
</reference>
<gene>
    <name evidence="1" type="ORF">B0682_07620</name>
</gene>
<accession>A0A1T0CD32</accession>
<dbReference type="InterPro" id="IPR036255">
    <property type="entry name" value="YgfB-like_sf"/>
</dbReference>
<dbReference type="Gene3D" id="1.20.120.740">
    <property type="entry name" value="YgfB uncharacterised protein family UPF0149, PF03695"/>
    <property type="match status" value="1"/>
</dbReference>
<keyword evidence="2" id="KW-1185">Reference proteome</keyword>
<dbReference type="EMBL" id="MUYT01000009">
    <property type="protein sequence ID" value="OOS20247.1"/>
    <property type="molecule type" value="Genomic_DNA"/>
</dbReference>
<dbReference type="InterPro" id="IPR011978">
    <property type="entry name" value="YgfB-like"/>
</dbReference>
<sequence>MNQIPDPQLLAYLDSADNQYGLDHIATHGFLTATVVGKPFTNWLSALFERQQDSVPDAIKSALHAWQTAIESELKDETPIHLPFIVGDTDDTEKPMDFSPDSELSAWAVGFIDAMYADETDDWFADNDTEDDVAMLTLPMIVFSGIDEDDETLSDIRQDDDLLAQMANSLEENLTQLYLLFHQT</sequence>
<proteinExistence type="predicted"/>
<evidence type="ECO:0000313" key="1">
    <source>
        <dbReference type="EMBL" id="OOS20247.1"/>
    </source>
</evidence>
<comment type="caution">
    <text evidence="1">The sequence shown here is derived from an EMBL/GenBank/DDBJ whole genome shotgun (WGS) entry which is preliminary data.</text>
</comment>
<evidence type="ECO:0000313" key="2">
    <source>
        <dbReference type="Proteomes" id="UP000191094"/>
    </source>
</evidence>
<dbReference type="AlphaFoldDB" id="A0A1T0CD32"/>
<dbReference type="SUPFAM" id="SSF101327">
    <property type="entry name" value="YgfB-like"/>
    <property type="match status" value="1"/>
</dbReference>
<dbReference type="STRING" id="90241.B0682_07620"/>
<dbReference type="Proteomes" id="UP000191094">
    <property type="component" value="Unassembled WGS sequence"/>
</dbReference>
<organism evidence="1 2">
    <name type="scientific">Lwoffella lincolnii</name>
    <dbReference type="NCBI Taxonomy" id="90241"/>
    <lineage>
        <taxon>Bacteria</taxon>
        <taxon>Pseudomonadati</taxon>
        <taxon>Pseudomonadota</taxon>
        <taxon>Gammaproteobacteria</taxon>
        <taxon>Moraxellales</taxon>
        <taxon>Moraxellaceae</taxon>
        <taxon>Lwoffella</taxon>
    </lineage>
</organism>
<dbReference type="OrthoDB" id="7008537at2"/>
<protein>
    <submittedName>
        <fullName evidence="1">YgfB and YecA protein</fullName>
    </submittedName>
</protein>